<keyword evidence="2" id="KW-0813">Transport</keyword>
<dbReference type="Pfam" id="PF13458">
    <property type="entry name" value="Peripla_BP_6"/>
    <property type="match status" value="1"/>
</dbReference>
<keyword evidence="8 10" id="KW-0472">Membrane</keyword>
<feature type="transmembrane region" description="Helical" evidence="10">
    <location>
        <begin position="545"/>
        <end position="565"/>
    </location>
</feature>
<feature type="transmembrane region" description="Helical" evidence="10">
    <location>
        <begin position="623"/>
        <end position="652"/>
    </location>
</feature>
<keyword evidence="13" id="KW-1185">Reference proteome</keyword>
<evidence type="ECO:0000256" key="2">
    <source>
        <dbReference type="ARBA" id="ARBA00022448"/>
    </source>
</evidence>
<dbReference type="PANTHER" id="PTHR47151">
    <property type="entry name" value="LEU/ILE/VAL-BINDING ABC TRANSPORTER SUBUNIT"/>
    <property type="match status" value="1"/>
</dbReference>
<reference evidence="12" key="2">
    <citation type="journal article" date="2021" name="Genome Biol. Evol.">
        <title>Developing a high-quality reference genome for a parasitic bivalve with doubly uniparental inheritance (Bivalvia: Unionida).</title>
        <authorList>
            <person name="Smith C.H."/>
        </authorList>
    </citation>
    <scope>NUCLEOTIDE SEQUENCE</scope>
    <source>
        <strain evidence="12">CHS0354</strain>
        <tissue evidence="12">Mantle</tissue>
    </source>
</reference>
<name>A0AAE0VR60_9BIVA</name>
<feature type="compositionally biased region" description="Polar residues" evidence="9">
    <location>
        <begin position="349"/>
        <end position="364"/>
    </location>
</feature>
<dbReference type="SUPFAM" id="SSF53822">
    <property type="entry name" value="Periplasmic binding protein-like I"/>
    <property type="match status" value="1"/>
</dbReference>
<evidence type="ECO:0000313" key="13">
    <source>
        <dbReference type="Proteomes" id="UP001195483"/>
    </source>
</evidence>
<dbReference type="Proteomes" id="UP001195483">
    <property type="component" value="Unassembled WGS sequence"/>
</dbReference>
<sequence>MLSASVMLAAAVSAETIKIGVAGPFTGANAAFGEQLWKGAEKAAADLNKAGGINGKQIELIKADDACEPKQAVAVAQRMVDQDKVAAVVGHFCSSSSIPASEIYNEAGIIQITPASTNPKFTDRNLPYVFRTCGRDDQQGSVAGMWLVKKIKAKRIAIIHDKDTYGQGLADATKATINKMGVKEVLYEGLTRGEKDFNALVTKIKSLKADAVYFGGLHGEAGPLVRQMREQGLKTTAFVSGDGITSLDFINAAGGTQYTDGVYMTFGADATKLPIAKKVVDEFRASGYEPEGYTLYSYSALQAIAAALNAGKGKTADAAKYLKSKTVKTVMGDKAWDKKGDLKARSTKKSSNNSPVKSFTRTAGNKNTGGSAQLIMDKLDICVNLITQQPYVLIQQLLNGLTLGSIYGLIAIGYTMVYGIIGMINFAHGDVYMVSAYLTAISIAVLTLLGVSSIPAVLVITLLITVFITAILGYSLNKIAYKPLRNSTQLAPLISAIGMSLILQNFMQISQGARTQGIPTLIDGILTVGTASEDPEVHQSFSVTYVQIMIIVSSVLGMATLTYIIQKTKLGRQCRATQQDRKMAQILGIDTERIISTVFVLGASMAAMAGMLVTMNYGSFDFFIGFVIGIKAFTAAVLGGIGSLPGAMLGGLVLGMSESLFSACVNSDYKDVFAFLLLVTVMIFKPTGFLGKPAVAKV</sequence>
<dbReference type="GO" id="GO:0006865">
    <property type="term" value="P:amino acid transport"/>
    <property type="evidence" value="ECO:0007669"/>
    <property type="project" value="UniProtKB-KW"/>
</dbReference>
<evidence type="ECO:0000256" key="10">
    <source>
        <dbReference type="SAM" id="Phobius"/>
    </source>
</evidence>
<evidence type="ECO:0000256" key="1">
    <source>
        <dbReference type="ARBA" id="ARBA00004651"/>
    </source>
</evidence>
<feature type="transmembrane region" description="Helical" evidence="10">
    <location>
        <begin position="488"/>
        <end position="507"/>
    </location>
</feature>
<dbReference type="EMBL" id="JAEAOA010000799">
    <property type="protein sequence ID" value="KAK3586172.1"/>
    <property type="molecule type" value="Genomic_DNA"/>
</dbReference>
<dbReference type="Pfam" id="PF02653">
    <property type="entry name" value="BPD_transp_2"/>
    <property type="match status" value="1"/>
</dbReference>
<dbReference type="GO" id="GO:0022857">
    <property type="term" value="F:transmembrane transporter activity"/>
    <property type="evidence" value="ECO:0007669"/>
    <property type="project" value="InterPro"/>
</dbReference>
<dbReference type="CDD" id="cd06582">
    <property type="entry name" value="TM_PBP1_LivH_like"/>
    <property type="match status" value="1"/>
</dbReference>
<feature type="transmembrane region" description="Helical" evidence="10">
    <location>
        <begin position="672"/>
        <end position="691"/>
    </location>
</feature>
<keyword evidence="3" id="KW-1003">Cell membrane</keyword>
<evidence type="ECO:0000256" key="9">
    <source>
        <dbReference type="SAM" id="MobiDB-lite"/>
    </source>
</evidence>
<dbReference type="CDD" id="cd06342">
    <property type="entry name" value="PBP1_ABC_LIVBP-like"/>
    <property type="match status" value="1"/>
</dbReference>
<keyword evidence="6" id="KW-0029">Amino-acid transport</keyword>
<organism evidence="12 13">
    <name type="scientific">Potamilus streckersoni</name>
    <dbReference type="NCBI Taxonomy" id="2493646"/>
    <lineage>
        <taxon>Eukaryota</taxon>
        <taxon>Metazoa</taxon>
        <taxon>Spiralia</taxon>
        <taxon>Lophotrochozoa</taxon>
        <taxon>Mollusca</taxon>
        <taxon>Bivalvia</taxon>
        <taxon>Autobranchia</taxon>
        <taxon>Heteroconchia</taxon>
        <taxon>Palaeoheterodonta</taxon>
        <taxon>Unionida</taxon>
        <taxon>Unionoidea</taxon>
        <taxon>Unionidae</taxon>
        <taxon>Ambleminae</taxon>
        <taxon>Lampsilini</taxon>
        <taxon>Potamilus</taxon>
    </lineage>
</organism>
<protein>
    <recommendedName>
        <fullName evidence="11">Leucine-binding protein domain-containing protein</fullName>
    </recommendedName>
</protein>
<dbReference type="AlphaFoldDB" id="A0AAE0VR60"/>
<comment type="subcellular location">
    <subcellularLocation>
        <location evidence="1">Cell membrane</location>
        <topology evidence="1">Multi-pass membrane protein</topology>
    </subcellularLocation>
</comment>
<feature type="transmembrane region" description="Helical" evidence="10">
    <location>
        <begin position="431"/>
        <end position="451"/>
    </location>
</feature>
<dbReference type="Gene3D" id="3.40.50.2300">
    <property type="match status" value="2"/>
</dbReference>
<reference evidence="12" key="1">
    <citation type="journal article" date="2021" name="Genome Biol. Evol.">
        <title>A High-Quality Reference Genome for a Parasitic Bivalve with Doubly Uniparental Inheritance (Bivalvia: Unionida).</title>
        <authorList>
            <person name="Smith C.H."/>
        </authorList>
    </citation>
    <scope>NUCLEOTIDE SEQUENCE</scope>
    <source>
        <strain evidence="12">CHS0354</strain>
    </source>
</reference>
<dbReference type="PANTHER" id="PTHR47151:SF2">
    <property type="entry name" value="AMINO ACID BINDING PROTEIN"/>
    <property type="match status" value="1"/>
</dbReference>
<gene>
    <name evidence="12" type="ORF">CHS0354_013122</name>
</gene>
<dbReference type="InterPro" id="IPR001851">
    <property type="entry name" value="ABC_transp_permease"/>
</dbReference>
<dbReference type="InterPro" id="IPR000709">
    <property type="entry name" value="Leu_Ile_Val-bd"/>
</dbReference>
<feature type="transmembrane region" description="Helical" evidence="10">
    <location>
        <begin position="397"/>
        <end position="419"/>
    </location>
</feature>
<evidence type="ECO:0000256" key="7">
    <source>
        <dbReference type="ARBA" id="ARBA00022989"/>
    </source>
</evidence>
<feature type="transmembrane region" description="Helical" evidence="10">
    <location>
        <begin position="594"/>
        <end position="617"/>
    </location>
</feature>
<evidence type="ECO:0000313" key="12">
    <source>
        <dbReference type="EMBL" id="KAK3586172.1"/>
    </source>
</evidence>
<accession>A0AAE0VR60</accession>
<proteinExistence type="predicted"/>
<evidence type="ECO:0000256" key="3">
    <source>
        <dbReference type="ARBA" id="ARBA00022475"/>
    </source>
</evidence>
<keyword evidence="5" id="KW-0732">Signal</keyword>
<evidence type="ECO:0000259" key="11">
    <source>
        <dbReference type="Pfam" id="PF13458"/>
    </source>
</evidence>
<reference evidence="12" key="3">
    <citation type="submission" date="2023-05" db="EMBL/GenBank/DDBJ databases">
        <authorList>
            <person name="Smith C.H."/>
        </authorList>
    </citation>
    <scope>NUCLEOTIDE SEQUENCE</scope>
    <source>
        <strain evidence="12">CHS0354</strain>
        <tissue evidence="12">Mantle</tissue>
    </source>
</reference>
<dbReference type="InterPro" id="IPR028081">
    <property type="entry name" value="Leu-bd"/>
</dbReference>
<evidence type="ECO:0000256" key="4">
    <source>
        <dbReference type="ARBA" id="ARBA00022692"/>
    </source>
</evidence>
<evidence type="ECO:0000256" key="8">
    <source>
        <dbReference type="ARBA" id="ARBA00023136"/>
    </source>
</evidence>
<feature type="region of interest" description="Disordered" evidence="9">
    <location>
        <begin position="342"/>
        <end position="364"/>
    </location>
</feature>
<comment type="caution">
    <text evidence="12">The sequence shown here is derived from an EMBL/GenBank/DDBJ whole genome shotgun (WGS) entry which is preliminary data.</text>
</comment>
<feature type="domain" description="Leucine-binding protein" evidence="11">
    <location>
        <begin position="16"/>
        <end position="339"/>
    </location>
</feature>
<dbReference type="InterPro" id="IPR028082">
    <property type="entry name" value="Peripla_BP_I"/>
</dbReference>
<dbReference type="PRINTS" id="PR00337">
    <property type="entry name" value="LEUILEVALBP"/>
</dbReference>
<dbReference type="GO" id="GO:0005886">
    <property type="term" value="C:plasma membrane"/>
    <property type="evidence" value="ECO:0007669"/>
    <property type="project" value="UniProtKB-SubCell"/>
</dbReference>
<evidence type="ECO:0000256" key="5">
    <source>
        <dbReference type="ARBA" id="ARBA00022729"/>
    </source>
</evidence>
<evidence type="ECO:0000256" key="6">
    <source>
        <dbReference type="ARBA" id="ARBA00022970"/>
    </source>
</evidence>
<keyword evidence="7 10" id="KW-1133">Transmembrane helix</keyword>
<feature type="transmembrane region" description="Helical" evidence="10">
    <location>
        <begin position="457"/>
        <end position="476"/>
    </location>
</feature>
<keyword evidence="4 10" id="KW-0812">Transmembrane</keyword>